<proteinExistence type="predicted"/>
<accession>A0A6L5A3J9</accession>
<evidence type="ECO:0000313" key="2">
    <source>
        <dbReference type="EMBL" id="MBF7126437.1"/>
    </source>
</evidence>
<dbReference type="Proteomes" id="UP000743107">
    <property type="component" value="Unassembled WGS sequence"/>
</dbReference>
<evidence type="ECO:0000313" key="3">
    <source>
        <dbReference type="Proteomes" id="UP000472573"/>
    </source>
</evidence>
<dbReference type="RefSeq" id="WP_005917217.1">
    <property type="nucleotide sequence ID" value="NZ_CP028264.1"/>
</dbReference>
<dbReference type="AlphaFoldDB" id="A0A6L5A3J9"/>
<reference evidence="1" key="1">
    <citation type="submission" date="2019-10" db="EMBL/GenBank/DDBJ databases">
        <authorList>
            <person name="Irmler S."/>
            <person name="Berthoud H."/>
            <person name="Roetschi A."/>
            <person name="Arias E."/>
            <person name="Shani N."/>
            <person name="Wuethrich D."/>
            <person name="Bruggmann R."/>
        </authorList>
    </citation>
    <scope>NUCLEOTIDE SEQUENCE</scope>
    <source>
        <strain evidence="1">FAM13073</strain>
    </source>
</reference>
<organism evidence="2 4">
    <name type="scientific">Pediococcus pentosaceus</name>
    <dbReference type="NCBI Taxonomy" id="1255"/>
    <lineage>
        <taxon>Bacteria</taxon>
        <taxon>Bacillati</taxon>
        <taxon>Bacillota</taxon>
        <taxon>Bacilli</taxon>
        <taxon>Lactobacillales</taxon>
        <taxon>Lactobacillaceae</taxon>
        <taxon>Pediococcus</taxon>
    </lineage>
</organism>
<evidence type="ECO:0000313" key="1">
    <source>
        <dbReference type="EMBL" id="KAF0415098.1"/>
    </source>
</evidence>
<reference evidence="1" key="2">
    <citation type="submission" date="2019-12" db="EMBL/GenBank/DDBJ databases">
        <title>SpeciesPrimer: A bioinformatics pipeline dedicated to the design of qPCR primers for the quantification of bacterial species.</title>
        <authorList>
            <person name="Dreier M."/>
            <person name="Berthoud H."/>
            <person name="Shani N."/>
            <person name="Wechsler D."/>
            <person name="Junier P."/>
        </authorList>
    </citation>
    <scope>NUCLEOTIDE SEQUENCE</scope>
    <source>
        <strain evidence="1">FAM13073</strain>
    </source>
</reference>
<name>A0A6L5A3J9_PEDPE</name>
<sequence length="102" mass="11556">MVDDNLLKKFKSRLHIFHDSEDENLKSILEESKSEIKRMTGSDNLTNEGVQSLVIERSRYVYNDSVEFFEGNFQSQILGVSASLTFGAGDDDDESISETKND</sequence>
<dbReference type="InterPro" id="IPR021146">
    <property type="entry name" value="Phage_gp6-like_head-tail"/>
</dbReference>
<dbReference type="EMBL" id="JADOFV010000001">
    <property type="protein sequence ID" value="MBF7126437.1"/>
    <property type="molecule type" value="Genomic_DNA"/>
</dbReference>
<dbReference type="Pfam" id="PF05135">
    <property type="entry name" value="Phage_connect_1"/>
    <property type="match status" value="1"/>
</dbReference>
<keyword evidence="3" id="KW-1185">Reference proteome</keyword>
<gene>
    <name evidence="1" type="ORF">GBO79_01910</name>
    <name evidence="2" type="ORF">ITQ97_01110</name>
</gene>
<evidence type="ECO:0000313" key="4">
    <source>
        <dbReference type="Proteomes" id="UP000743107"/>
    </source>
</evidence>
<dbReference type="EMBL" id="WENB01000001">
    <property type="protein sequence ID" value="KAF0415098.1"/>
    <property type="molecule type" value="Genomic_DNA"/>
</dbReference>
<reference evidence="3" key="3">
    <citation type="submission" date="2020-03" db="EMBL/GenBank/DDBJ databases">
        <title>SpeciesPrimer: A bioinformatics pipeline dedicated to the design of qPCR primers for the quantification of bacterial species.</title>
        <authorList>
            <person name="Dreier M."/>
            <person name="Berthoud H."/>
            <person name="Shani N."/>
            <person name="Wechsler D."/>
            <person name="Junier P."/>
        </authorList>
    </citation>
    <scope>NUCLEOTIDE SEQUENCE [LARGE SCALE GENOMIC DNA]</scope>
    <source>
        <strain evidence="3">FAM13073</strain>
    </source>
</reference>
<protein>
    <submittedName>
        <fullName evidence="2">Phage gp6-like head-tail connector protein</fullName>
    </submittedName>
</protein>
<reference evidence="2" key="4">
    <citation type="submission" date="2020-11" db="EMBL/GenBank/DDBJ databases">
        <title>Antibiotic susceptibility profiles of Pediococcus pentosaceus from various origins and their implications for the safety assessment of strains with food-technology applications.</title>
        <authorList>
            <person name="Shani N."/>
            <person name="Oberhaensli S."/>
            <person name="Arias E."/>
        </authorList>
    </citation>
    <scope>NUCLEOTIDE SEQUENCE</scope>
    <source>
        <strain evidence="2">FAM 19164</strain>
    </source>
</reference>
<dbReference type="CDD" id="cd08054">
    <property type="entry name" value="gp6"/>
    <property type="match status" value="1"/>
</dbReference>
<dbReference type="Proteomes" id="UP000472573">
    <property type="component" value="Unassembled WGS sequence"/>
</dbReference>
<comment type="caution">
    <text evidence="2">The sequence shown here is derived from an EMBL/GenBank/DDBJ whole genome shotgun (WGS) entry which is preliminary data.</text>
</comment>